<evidence type="ECO:0000313" key="1">
    <source>
        <dbReference type="EMBL" id="KAB2680022.1"/>
    </source>
</evidence>
<name>A0A6L3YDS4_9HYPH</name>
<proteinExistence type="predicted"/>
<gene>
    <name evidence="1" type="ORF">F9L08_21735</name>
</gene>
<dbReference type="Proteomes" id="UP000481643">
    <property type="component" value="Unassembled WGS sequence"/>
</dbReference>
<dbReference type="Pfam" id="PF12952">
    <property type="entry name" value="DUF3841"/>
    <property type="match status" value="1"/>
</dbReference>
<evidence type="ECO:0000313" key="2">
    <source>
        <dbReference type="Proteomes" id="UP000481643"/>
    </source>
</evidence>
<dbReference type="RefSeq" id="WP_151652906.1">
    <property type="nucleotide sequence ID" value="NZ_WBVX01000029.1"/>
</dbReference>
<dbReference type="InterPro" id="IPR024211">
    <property type="entry name" value="DUF3841"/>
</dbReference>
<sequence>MMTQLTLHMELTNEAYSVLKRDGVLLNAPDLIGDQNWLPAYEWLTSKMLERLPAPTSDWKPWPLWAWLRRDGKEKGFRISEPGNWMIKFRKAANQALLSDYVKWHSPLNLSFLTDYANDEAAADSEYDKFQELLVNAGLSGVDDLIKKSKHESSHHYLLHTMHRSWERIFDVKNAGTVQATFWQLDLDDVVSVMQRRSR</sequence>
<comment type="caution">
    <text evidence="1">The sequence shown here is derived from an EMBL/GenBank/DDBJ whole genome shotgun (WGS) entry which is preliminary data.</text>
</comment>
<dbReference type="AlphaFoldDB" id="A0A6L3YDS4"/>
<accession>A0A6L3YDS4</accession>
<organism evidence="1 2">
    <name type="scientific">Brucella tritici</name>
    <dbReference type="NCBI Taxonomy" id="94626"/>
    <lineage>
        <taxon>Bacteria</taxon>
        <taxon>Pseudomonadati</taxon>
        <taxon>Pseudomonadota</taxon>
        <taxon>Alphaproteobacteria</taxon>
        <taxon>Hyphomicrobiales</taxon>
        <taxon>Brucellaceae</taxon>
        <taxon>Brucella/Ochrobactrum group</taxon>
        <taxon>Brucella</taxon>
    </lineage>
</organism>
<dbReference type="EMBL" id="WBVX01000029">
    <property type="protein sequence ID" value="KAB2680022.1"/>
    <property type="molecule type" value="Genomic_DNA"/>
</dbReference>
<reference evidence="1 2" key="1">
    <citation type="submission" date="2019-09" db="EMBL/GenBank/DDBJ databases">
        <title>Taxonomic organization of the family Brucellaceae based on a phylogenomic approach.</title>
        <authorList>
            <person name="Leclercq S."/>
            <person name="Cloeckaert A."/>
            <person name="Zygmunt M.S."/>
        </authorList>
    </citation>
    <scope>NUCLEOTIDE SEQUENCE [LARGE SCALE GENOMIC DNA]</scope>
    <source>
        <strain evidence="1 2">WS1830</strain>
    </source>
</reference>
<protein>
    <submittedName>
        <fullName evidence="1">DUF3841 domain-containing protein</fullName>
    </submittedName>
</protein>